<evidence type="ECO:0000256" key="3">
    <source>
        <dbReference type="SAM" id="SignalP"/>
    </source>
</evidence>
<gene>
    <name evidence="4" type="ORF">EJ03DRAFT_378780</name>
</gene>
<name>A0A6G1KV12_9PEZI</name>
<reference evidence="4" key="1">
    <citation type="journal article" date="2020" name="Stud. Mycol.">
        <title>101 Dothideomycetes genomes: a test case for predicting lifestyles and emergence of pathogens.</title>
        <authorList>
            <person name="Haridas S."/>
            <person name="Albert R."/>
            <person name="Binder M."/>
            <person name="Bloem J."/>
            <person name="Labutti K."/>
            <person name="Salamov A."/>
            <person name="Andreopoulos B."/>
            <person name="Baker S."/>
            <person name="Barry K."/>
            <person name="Bills G."/>
            <person name="Bluhm B."/>
            <person name="Cannon C."/>
            <person name="Castanera R."/>
            <person name="Culley D."/>
            <person name="Daum C."/>
            <person name="Ezra D."/>
            <person name="Gonzalez J."/>
            <person name="Henrissat B."/>
            <person name="Kuo A."/>
            <person name="Liang C."/>
            <person name="Lipzen A."/>
            <person name="Lutzoni F."/>
            <person name="Magnuson J."/>
            <person name="Mondo S."/>
            <person name="Nolan M."/>
            <person name="Ohm R."/>
            <person name="Pangilinan J."/>
            <person name="Park H.-J."/>
            <person name="Ramirez L."/>
            <person name="Alfaro M."/>
            <person name="Sun H."/>
            <person name="Tritt A."/>
            <person name="Yoshinaga Y."/>
            <person name="Zwiers L.-H."/>
            <person name="Turgeon B."/>
            <person name="Goodwin S."/>
            <person name="Spatafora J."/>
            <person name="Crous P."/>
            <person name="Grigoriev I."/>
        </authorList>
    </citation>
    <scope>NUCLEOTIDE SEQUENCE</scope>
    <source>
        <strain evidence="4">CBS 116005</strain>
    </source>
</reference>
<keyword evidence="3" id="KW-0732">Signal</keyword>
<evidence type="ECO:0000313" key="5">
    <source>
        <dbReference type="Proteomes" id="UP000799436"/>
    </source>
</evidence>
<feature type="transmembrane region" description="Helical" evidence="2">
    <location>
        <begin position="121"/>
        <end position="145"/>
    </location>
</feature>
<sequence>MNLTLLLFYLLSSTALAQITTITVFITSSATPSTTSDTLTTTSSPTPASEQPTTSSVSTLATSVSATAAAAASSSSSSGYSAENGGGTYNGGTPGSGSTVDTDAGASGSGGSGGSIGKGGLIAIIVVVVVVAIFGITSTILFVLAKRRQWNVRASIARASRRLTTGLRTPAGPRTPRAGGGASNRRTATVSAGRLGVGGDRRDVDTPSYKRGFNVGMRELDAEKGNVVWAGRVPESTRAKEGGWVARMWGNEWK</sequence>
<dbReference type="EMBL" id="ML995932">
    <property type="protein sequence ID" value="KAF2764250.1"/>
    <property type="molecule type" value="Genomic_DNA"/>
</dbReference>
<keyword evidence="2" id="KW-0812">Transmembrane</keyword>
<feature type="region of interest" description="Disordered" evidence="1">
    <location>
        <begin position="166"/>
        <end position="203"/>
    </location>
</feature>
<keyword evidence="5" id="KW-1185">Reference proteome</keyword>
<keyword evidence="2" id="KW-0472">Membrane</keyword>
<organism evidence="4 5">
    <name type="scientific">Teratosphaeria nubilosa</name>
    <dbReference type="NCBI Taxonomy" id="161662"/>
    <lineage>
        <taxon>Eukaryota</taxon>
        <taxon>Fungi</taxon>
        <taxon>Dikarya</taxon>
        <taxon>Ascomycota</taxon>
        <taxon>Pezizomycotina</taxon>
        <taxon>Dothideomycetes</taxon>
        <taxon>Dothideomycetidae</taxon>
        <taxon>Mycosphaerellales</taxon>
        <taxon>Teratosphaeriaceae</taxon>
        <taxon>Teratosphaeria</taxon>
    </lineage>
</organism>
<proteinExistence type="predicted"/>
<accession>A0A6G1KV12</accession>
<dbReference type="Proteomes" id="UP000799436">
    <property type="component" value="Unassembled WGS sequence"/>
</dbReference>
<evidence type="ECO:0000256" key="1">
    <source>
        <dbReference type="SAM" id="MobiDB-lite"/>
    </source>
</evidence>
<dbReference type="OrthoDB" id="5425637at2759"/>
<evidence type="ECO:0000256" key="2">
    <source>
        <dbReference type="SAM" id="Phobius"/>
    </source>
</evidence>
<protein>
    <recommendedName>
        <fullName evidence="6">Mid2 domain-containing protein</fullName>
    </recommendedName>
</protein>
<keyword evidence="2" id="KW-1133">Transmembrane helix</keyword>
<feature type="compositionally biased region" description="Low complexity" evidence="1">
    <location>
        <begin position="166"/>
        <end position="177"/>
    </location>
</feature>
<dbReference type="AlphaFoldDB" id="A0A6G1KV12"/>
<evidence type="ECO:0008006" key="6">
    <source>
        <dbReference type="Google" id="ProtNLM"/>
    </source>
</evidence>
<feature type="region of interest" description="Disordered" evidence="1">
    <location>
        <begin position="31"/>
        <end position="57"/>
    </location>
</feature>
<feature type="region of interest" description="Disordered" evidence="1">
    <location>
        <begin position="75"/>
        <end position="113"/>
    </location>
</feature>
<feature type="chain" id="PRO_5026227016" description="Mid2 domain-containing protein" evidence="3">
    <location>
        <begin position="18"/>
        <end position="254"/>
    </location>
</feature>
<feature type="signal peptide" evidence="3">
    <location>
        <begin position="1"/>
        <end position="17"/>
    </location>
</feature>
<feature type="compositionally biased region" description="Gly residues" evidence="1">
    <location>
        <begin position="84"/>
        <end position="95"/>
    </location>
</feature>
<evidence type="ECO:0000313" key="4">
    <source>
        <dbReference type="EMBL" id="KAF2764250.1"/>
    </source>
</evidence>